<evidence type="ECO:0000259" key="1">
    <source>
        <dbReference type="Pfam" id="PF06985"/>
    </source>
</evidence>
<organism evidence="2 3">
    <name type="scientific">Phialocephala subalpina</name>
    <dbReference type="NCBI Taxonomy" id="576137"/>
    <lineage>
        <taxon>Eukaryota</taxon>
        <taxon>Fungi</taxon>
        <taxon>Dikarya</taxon>
        <taxon>Ascomycota</taxon>
        <taxon>Pezizomycotina</taxon>
        <taxon>Leotiomycetes</taxon>
        <taxon>Helotiales</taxon>
        <taxon>Mollisiaceae</taxon>
        <taxon>Phialocephala</taxon>
        <taxon>Phialocephala fortinii species complex</taxon>
    </lineage>
</organism>
<name>A0A1L7XEU9_9HELO</name>
<dbReference type="PANTHER" id="PTHR33112">
    <property type="entry name" value="DOMAIN PROTEIN, PUTATIVE-RELATED"/>
    <property type="match status" value="1"/>
</dbReference>
<dbReference type="PANTHER" id="PTHR33112:SF9">
    <property type="entry name" value="HETEROKARYON INCOMPATIBILITY DOMAIN-CONTAINING PROTEIN"/>
    <property type="match status" value="1"/>
</dbReference>
<evidence type="ECO:0000313" key="3">
    <source>
        <dbReference type="Proteomes" id="UP000184330"/>
    </source>
</evidence>
<protein>
    <recommendedName>
        <fullName evidence="1">Heterokaryon incompatibility domain-containing protein</fullName>
    </recommendedName>
</protein>
<dbReference type="Proteomes" id="UP000184330">
    <property type="component" value="Unassembled WGS sequence"/>
</dbReference>
<dbReference type="AlphaFoldDB" id="A0A1L7XEU9"/>
<dbReference type="Pfam" id="PF06985">
    <property type="entry name" value="HET"/>
    <property type="match status" value="1"/>
</dbReference>
<dbReference type="EMBL" id="FJOG01000024">
    <property type="protein sequence ID" value="CZR63565.1"/>
    <property type="molecule type" value="Genomic_DNA"/>
</dbReference>
<dbReference type="OrthoDB" id="5347061at2759"/>
<sequence>MISISILHTKSPELTALIALRSNNGLDGNLFLCIMSRFLNTITVTLSGPKNPTHEARRQQTWIQECIQSHSACSWSQDKAPFLPSRLVDVRSYPSLRLIPAQELSCVDRRFAALSYRWGKFMPEEGMTKTATVEKRMRGISLKRLPRTLRDAIEVTRSLSIPFIWIDALCIVQDDRLDWENELQSMVQVYSRATVTIAASTSDHCNGGFLDPVRHFSWNIVPPSDPKEESKDDSWVAAFFQTPLFGRGWTLQERELSPRMIYFTPDNVVFECRQVIRRYDRGTAYQYYWSMPLEYRHIFSSTQDPWRHPCFSAKTNRAMMRVSETSRGMTWYRIWQRIVEEYSRRSFTDPTDKLPAIAGLADAFQARFRWEYSGQYLAGLWVENLAFDLLWQRDESRVHPDMVFNNYIAPSWSWASATFPIAYETPGAGSFAATVLDTQTVLAGTNSKGKLSAGSLTISTRLKTLDGIPRGASTKDSLLQKYENEGEDTTWVHWDTKVDLEDNREGFVCLIFLRTDAGHQGAGLILRKDETSDGRYKRVGLASKINRAWIIDVKPQAVTIV</sequence>
<feature type="domain" description="Heterokaryon incompatibility" evidence="1">
    <location>
        <begin position="111"/>
        <end position="253"/>
    </location>
</feature>
<keyword evidence="3" id="KW-1185">Reference proteome</keyword>
<proteinExistence type="predicted"/>
<gene>
    <name evidence="2" type="ORF">PAC_13462</name>
</gene>
<dbReference type="InterPro" id="IPR010730">
    <property type="entry name" value="HET"/>
</dbReference>
<accession>A0A1L7XEU9</accession>
<reference evidence="2 3" key="1">
    <citation type="submission" date="2016-03" db="EMBL/GenBank/DDBJ databases">
        <authorList>
            <person name="Ploux O."/>
        </authorList>
    </citation>
    <scope>NUCLEOTIDE SEQUENCE [LARGE SCALE GENOMIC DNA]</scope>
    <source>
        <strain evidence="2 3">UAMH 11012</strain>
    </source>
</reference>
<evidence type="ECO:0000313" key="2">
    <source>
        <dbReference type="EMBL" id="CZR63565.1"/>
    </source>
</evidence>
<dbReference type="STRING" id="576137.A0A1L7XEU9"/>